<keyword evidence="3" id="KW-0813">Transport</keyword>
<protein>
    <submittedName>
        <fullName evidence="8">Uncharacterized protein</fullName>
    </submittedName>
</protein>
<reference evidence="9" key="1">
    <citation type="submission" date="2013-02" db="EMBL/GenBank/DDBJ databases">
        <title>The Genome Sequence of Acinetobacter sp. NIPH 973.</title>
        <authorList>
            <consortium name="The Broad Institute Genome Sequencing Platform"/>
            <consortium name="The Broad Institute Genome Sequencing Center for Infectious Disease"/>
            <person name="Cerqueira G."/>
            <person name="Feldgarden M."/>
            <person name="Courvalin P."/>
            <person name="Perichon B."/>
            <person name="Grillot-Courvalin C."/>
            <person name="Clermont D."/>
            <person name="Rocha E."/>
            <person name="Yoon E.-J."/>
            <person name="Nemec A."/>
            <person name="Walker B."/>
            <person name="Young S.K."/>
            <person name="Zeng Q."/>
            <person name="Gargeya S."/>
            <person name="Fitzgerald M."/>
            <person name="Haas B."/>
            <person name="Abouelleil A."/>
            <person name="Alvarado L."/>
            <person name="Arachchi H.M."/>
            <person name="Berlin A.M."/>
            <person name="Chapman S.B."/>
            <person name="Dewar J."/>
            <person name="Goldberg J."/>
            <person name="Griggs A."/>
            <person name="Gujja S."/>
            <person name="Hansen M."/>
            <person name="Howarth C."/>
            <person name="Imamovic A."/>
            <person name="Larimer J."/>
            <person name="McCowan C."/>
            <person name="Murphy C."/>
            <person name="Neiman D."/>
            <person name="Pearson M."/>
            <person name="Priest M."/>
            <person name="Roberts A."/>
            <person name="Saif S."/>
            <person name="Shea T."/>
            <person name="Sisk P."/>
            <person name="Sykes S."/>
            <person name="Wortman J."/>
            <person name="Nusbaum C."/>
            <person name="Birren B."/>
        </authorList>
    </citation>
    <scope>NUCLEOTIDE SEQUENCE [LARGE SCALE GENOMIC DNA]</scope>
    <source>
        <strain evidence="9">NIPH 973</strain>
    </source>
</reference>
<evidence type="ECO:0000256" key="5">
    <source>
        <dbReference type="ARBA" id="ARBA00022692"/>
    </source>
</evidence>
<dbReference type="EMBL" id="APOO01000022">
    <property type="protein sequence ID" value="ENU42390.1"/>
    <property type="molecule type" value="Genomic_DNA"/>
</dbReference>
<keyword evidence="6" id="KW-0472">Membrane</keyword>
<comment type="similarity">
    <text evidence="2">Belongs to the outer membrane factor (OMF) (TC 1.B.17) family.</text>
</comment>
<dbReference type="AlphaFoldDB" id="N8QUT9"/>
<reference evidence="8 9" key="2">
    <citation type="journal article" date="2015" name="Int. J. Syst. Evol. Microbiol.">
        <title>Acinetobacter seifertii sp. nov., a member of the Acinetobacter calcoaceticus-Acinetobacter baumannii complex isolated from human clinical specimens.</title>
        <authorList>
            <person name="Nemec A."/>
            <person name="Krizova L."/>
            <person name="Maixnerova M."/>
            <person name="Sedo O."/>
            <person name="Brisse S."/>
            <person name="Higgins P.G."/>
        </authorList>
    </citation>
    <scope>NUCLEOTIDE SEQUENCE [LARGE SCALE GENOMIC DNA]</scope>
    <source>
        <strain evidence="8 9">NIPH 973</strain>
    </source>
</reference>
<sequence length="291" mass="31883">MIGYNQKRKKGKCRKQAFLKGLMLLSSLHVPVVIYAAKPSEQYHTLKDNLSQLFVPKSSDDFKVAKMQELSNFKLDRSIAQEFPTVQLNDNSASSFNALPSKKLTLQDAVKIAIQRSPDISQSIATLAGQNSGVDVAKAGYYPQLAGGVSTGDLTTGERGRQLLTLTATQMLFDFGKIKSGVSVEQAKVQVEQANVLVSVDTLALDVAQTIVNIQRYLQLNKIAEQQIAGIQRIQDIANLRANAGVASQADPVMKLNKISSTIVFISALIQISSTTNKVKLLVLHRVWWQL</sequence>
<comment type="caution">
    <text evidence="8">The sequence shown here is derived from an EMBL/GenBank/DDBJ whole genome shotgun (WGS) entry which is preliminary data.</text>
</comment>
<evidence type="ECO:0000256" key="6">
    <source>
        <dbReference type="ARBA" id="ARBA00023136"/>
    </source>
</evidence>
<dbReference type="GO" id="GO:0009279">
    <property type="term" value="C:cell outer membrane"/>
    <property type="evidence" value="ECO:0007669"/>
    <property type="project" value="UniProtKB-SubCell"/>
</dbReference>
<dbReference type="GO" id="GO:0015562">
    <property type="term" value="F:efflux transmembrane transporter activity"/>
    <property type="evidence" value="ECO:0007669"/>
    <property type="project" value="InterPro"/>
</dbReference>
<keyword evidence="7" id="KW-0998">Cell outer membrane</keyword>
<dbReference type="GO" id="GO:0015288">
    <property type="term" value="F:porin activity"/>
    <property type="evidence" value="ECO:0007669"/>
    <property type="project" value="TreeGrafter"/>
</dbReference>
<dbReference type="PATRIC" id="fig|520709.3.peg.3221"/>
<dbReference type="InterPro" id="IPR003423">
    <property type="entry name" value="OMP_efflux"/>
</dbReference>
<dbReference type="Pfam" id="PF02321">
    <property type="entry name" value="OEP"/>
    <property type="match status" value="1"/>
</dbReference>
<organism evidence="8 9">
    <name type="scientific">Acinetobacter seifertii</name>
    <dbReference type="NCBI Taxonomy" id="1530123"/>
    <lineage>
        <taxon>Bacteria</taxon>
        <taxon>Pseudomonadati</taxon>
        <taxon>Pseudomonadota</taxon>
        <taxon>Gammaproteobacteria</taxon>
        <taxon>Moraxellales</taxon>
        <taxon>Moraxellaceae</taxon>
        <taxon>Acinetobacter</taxon>
        <taxon>Acinetobacter calcoaceticus/baumannii complex</taxon>
    </lineage>
</organism>
<dbReference type="HOGENOM" id="CLU_090902_0_0_6"/>
<dbReference type="SUPFAM" id="SSF56954">
    <property type="entry name" value="Outer membrane efflux proteins (OEP)"/>
    <property type="match status" value="1"/>
</dbReference>
<evidence type="ECO:0000256" key="7">
    <source>
        <dbReference type="ARBA" id="ARBA00023237"/>
    </source>
</evidence>
<evidence type="ECO:0000313" key="8">
    <source>
        <dbReference type="EMBL" id="ENU42390.1"/>
    </source>
</evidence>
<gene>
    <name evidence="8" type="ORF">F985_03278</name>
</gene>
<dbReference type="Gene3D" id="1.20.1600.10">
    <property type="entry name" value="Outer membrane efflux proteins (OEP)"/>
    <property type="match status" value="1"/>
</dbReference>
<dbReference type="PANTHER" id="PTHR30026:SF22">
    <property type="entry name" value="OUTER MEMBRANE EFFLUX PROTEIN"/>
    <property type="match status" value="1"/>
</dbReference>
<proteinExistence type="inferred from homology"/>
<evidence type="ECO:0000256" key="1">
    <source>
        <dbReference type="ARBA" id="ARBA00004442"/>
    </source>
</evidence>
<accession>N8QUT9</accession>
<evidence type="ECO:0000256" key="2">
    <source>
        <dbReference type="ARBA" id="ARBA00007613"/>
    </source>
</evidence>
<evidence type="ECO:0000313" key="9">
    <source>
        <dbReference type="Proteomes" id="UP000013065"/>
    </source>
</evidence>
<name>N8QUT9_9GAMM</name>
<dbReference type="GO" id="GO:1990281">
    <property type="term" value="C:efflux pump complex"/>
    <property type="evidence" value="ECO:0007669"/>
    <property type="project" value="TreeGrafter"/>
</dbReference>
<dbReference type="Proteomes" id="UP000013065">
    <property type="component" value="Unassembled WGS sequence"/>
</dbReference>
<evidence type="ECO:0000256" key="4">
    <source>
        <dbReference type="ARBA" id="ARBA00022452"/>
    </source>
</evidence>
<keyword evidence="5" id="KW-0812">Transmembrane</keyword>
<keyword evidence="4" id="KW-1134">Transmembrane beta strand</keyword>
<dbReference type="InterPro" id="IPR051906">
    <property type="entry name" value="TolC-like"/>
</dbReference>
<comment type="subcellular location">
    <subcellularLocation>
        <location evidence="1">Cell outer membrane</location>
    </subcellularLocation>
</comment>
<evidence type="ECO:0000256" key="3">
    <source>
        <dbReference type="ARBA" id="ARBA00022448"/>
    </source>
</evidence>
<dbReference type="PANTHER" id="PTHR30026">
    <property type="entry name" value="OUTER MEMBRANE PROTEIN TOLC"/>
    <property type="match status" value="1"/>
</dbReference>